<comment type="caution">
    <text evidence="1">The sequence shown here is derived from an EMBL/GenBank/DDBJ whole genome shotgun (WGS) entry which is preliminary data.</text>
</comment>
<sequence length="60" mass="7133">MVEIKLELHKLDWLKEKPYEGVLNVYLETDGTLSINLGVEEVKRFIDHMKKQIIQYESID</sequence>
<reference evidence="1" key="1">
    <citation type="journal article" date="2015" name="Nature">
        <title>Complex archaea that bridge the gap between prokaryotes and eukaryotes.</title>
        <authorList>
            <person name="Spang A."/>
            <person name="Saw J.H."/>
            <person name="Jorgensen S.L."/>
            <person name="Zaremba-Niedzwiedzka K."/>
            <person name="Martijn J."/>
            <person name="Lind A.E."/>
            <person name="van Eijk R."/>
            <person name="Schleper C."/>
            <person name="Guy L."/>
            <person name="Ettema T.J."/>
        </authorList>
    </citation>
    <scope>NUCLEOTIDE SEQUENCE</scope>
</reference>
<accession>A0A0F9JBA1</accession>
<protein>
    <submittedName>
        <fullName evidence="1">Uncharacterized protein</fullName>
    </submittedName>
</protein>
<evidence type="ECO:0000313" key="1">
    <source>
        <dbReference type="EMBL" id="KKM67084.1"/>
    </source>
</evidence>
<name>A0A0F9JBA1_9ZZZZ</name>
<gene>
    <name evidence="1" type="ORF">LCGC14_1474700</name>
</gene>
<proteinExistence type="predicted"/>
<organism evidence="1">
    <name type="scientific">marine sediment metagenome</name>
    <dbReference type="NCBI Taxonomy" id="412755"/>
    <lineage>
        <taxon>unclassified sequences</taxon>
        <taxon>metagenomes</taxon>
        <taxon>ecological metagenomes</taxon>
    </lineage>
</organism>
<dbReference type="AlphaFoldDB" id="A0A0F9JBA1"/>
<dbReference type="EMBL" id="LAZR01010412">
    <property type="protein sequence ID" value="KKM67084.1"/>
    <property type="molecule type" value="Genomic_DNA"/>
</dbReference>